<dbReference type="Pfam" id="PF01490">
    <property type="entry name" value="Aa_trans"/>
    <property type="match status" value="1"/>
</dbReference>
<feature type="domain" description="Amino acid transporter transmembrane" evidence="7">
    <location>
        <begin position="79"/>
        <end position="152"/>
    </location>
</feature>
<sequence length="212" mass="24345">MIETVLIRILDQKERRQHEALNGKKDDNDFNQKRYMLEGIEVINTGPQGLFGRLGKRRLKNGATNSHCSQLLYGFEIVKQPVIRNMIKVLYFQFTLEVLPLYVVAFMGYWAYGNESPAYFLNSVSGLVWVKEFANLSAFLQTVIALHIVSSPSCHQESEVESLSRMIIQIDDETTSLCAILCTHDIAKTVPYTKVELKQVDDHIEEFERNLK</sequence>
<comment type="subcellular location">
    <subcellularLocation>
        <location evidence="1">Membrane</location>
    </subcellularLocation>
</comment>
<evidence type="ECO:0000313" key="8">
    <source>
        <dbReference type="EMBL" id="GEU50571.1"/>
    </source>
</evidence>
<comment type="caution">
    <text evidence="8">The sequence shown here is derived from an EMBL/GenBank/DDBJ whole genome shotgun (WGS) entry which is preliminary data.</text>
</comment>
<keyword evidence="3" id="KW-0029">Amino-acid transport</keyword>
<keyword evidence="2 6" id="KW-0812">Transmembrane</keyword>
<evidence type="ECO:0000256" key="5">
    <source>
        <dbReference type="ARBA" id="ARBA00023136"/>
    </source>
</evidence>
<keyword evidence="3" id="KW-0813">Transport</keyword>
<keyword evidence="5 6" id="KW-0472">Membrane</keyword>
<feature type="transmembrane region" description="Helical" evidence="6">
    <location>
        <begin position="89"/>
        <end position="112"/>
    </location>
</feature>
<organism evidence="8">
    <name type="scientific">Tanacetum cinerariifolium</name>
    <name type="common">Dalmatian daisy</name>
    <name type="synonym">Chrysanthemum cinerariifolium</name>
    <dbReference type="NCBI Taxonomy" id="118510"/>
    <lineage>
        <taxon>Eukaryota</taxon>
        <taxon>Viridiplantae</taxon>
        <taxon>Streptophyta</taxon>
        <taxon>Embryophyta</taxon>
        <taxon>Tracheophyta</taxon>
        <taxon>Spermatophyta</taxon>
        <taxon>Magnoliopsida</taxon>
        <taxon>eudicotyledons</taxon>
        <taxon>Gunneridae</taxon>
        <taxon>Pentapetalae</taxon>
        <taxon>asterids</taxon>
        <taxon>campanulids</taxon>
        <taxon>Asterales</taxon>
        <taxon>Asteraceae</taxon>
        <taxon>Asteroideae</taxon>
        <taxon>Anthemideae</taxon>
        <taxon>Anthemidinae</taxon>
        <taxon>Tanacetum</taxon>
    </lineage>
</organism>
<accession>A0A6L2KMA4</accession>
<keyword evidence="4 6" id="KW-1133">Transmembrane helix</keyword>
<dbReference type="GO" id="GO:0016020">
    <property type="term" value="C:membrane"/>
    <property type="evidence" value="ECO:0007669"/>
    <property type="project" value="UniProtKB-SubCell"/>
</dbReference>
<evidence type="ECO:0000256" key="1">
    <source>
        <dbReference type="ARBA" id="ARBA00004370"/>
    </source>
</evidence>
<gene>
    <name evidence="8" type="ORF">Tci_022549</name>
</gene>
<dbReference type="GO" id="GO:0006865">
    <property type="term" value="P:amino acid transport"/>
    <property type="evidence" value="ECO:0007669"/>
    <property type="project" value="UniProtKB-KW"/>
</dbReference>
<name>A0A6L2KMA4_TANCI</name>
<evidence type="ECO:0000256" key="3">
    <source>
        <dbReference type="ARBA" id="ARBA00022970"/>
    </source>
</evidence>
<evidence type="ECO:0000256" key="6">
    <source>
        <dbReference type="SAM" id="Phobius"/>
    </source>
</evidence>
<evidence type="ECO:0000259" key="7">
    <source>
        <dbReference type="Pfam" id="PF01490"/>
    </source>
</evidence>
<proteinExistence type="predicted"/>
<evidence type="ECO:0000256" key="4">
    <source>
        <dbReference type="ARBA" id="ARBA00022989"/>
    </source>
</evidence>
<dbReference type="EMBL" id="BKCJ010002734">
    <property type="protein sequence ID" value="GEU50571.1"/>
    <property type="molecule type" value="Genomic_DNA"/>
</dbReference>
<dbReference type="AlphaFoldDB" id="A0A6L2KMA4"/>
<reference evidence="8" key="1">
    <citation type="journal article" date="2019" name="Sci. Rep.">
        <title>Draft genome of Tanacetum cinerariifolium, the natural source of mosquito coil.</title>
        <authorList>
            <person name="Yamashiro T."/>
            <person name="Shiraishi A."/>
            <person name="Satake H."/>
            <person name="Nakayama K."/>
        </authorList>
    </citation>
    <scope>NUCLEOTIDE SEQUENCE</scope>
</reference>
<dbReference type="InterPro" id="IPR013057">
    <property type="entry name" value="AA_transpt_TM"/>
</dbReference>
<protein>
    <submittedName>
        <fullName evidence="8">Proline transporter 2</fullName>
    </submittedName>
</protein>
<evidence type="ECO:0000256" key="2">
    <source>
        <dbReference type="ARBA" id="ARBA00022692"/>
    </source>
</evidence>